<keyword evidence="1" id="KW-0732">Signal</keyword>
<dbReference type="InterPro" id="IPR011889">
    <property type="entry name" value="Liste_lipo_26"/>
</dbReference>
<dbReference type="Pfam" id="PF03382">
    <property type="entry name" value="DUF285"/>
    <property type="match status" value="1"/>
</dbReference>
<dbReference type="Gene3D" id="2.60.40.2340">
    <property type="match status" value="1"/>
</dbReference>
<dbReference type="InterPro" id="IPR053139">
    <property type="entry name" value="Surface_bspA-like"/>
</dbReference>
<name>A0ABU5ZUW9_9FLAO</name>
<gene>
    <name evidence="3" type="ORF">U6A24_10300</name>
</gene>
<evidence type="ECO:0000313" key="4">
    <source>
        <dbReference type="Proteomes" id="UP001327027"/>
    </source>
</evidence>
<accession>A0ABU5ZUW9</accession>
<dbReference type="InterPro" id="IPR026906">
    <property type="entry name" value="LRR_5"/>
</dbReference>
<organism evidence="3 4">
    <name type="scientific">Aquimarina gracilis</name>
    <dbReference type="NCBI Taxonomy" id="874422"/>
    <lineage>
        <taxon>Bacteria</taxon>
        <taxon>Pseudomonadati</taxon>
        <taxon>Bacteroidota</taxon>
        <taxon>Flavobacteriia</taxon>
        <taxon>Flavobacteriales</taxon>
        <taxon>Flavobacteriaceae</taxon>
        <taxon>Aquimarina</taxon>
    </lineage>
</organism>
<feature type="chain" id="PRO_5045254390" evidence="1">
    <location>
        <begin position="24"/>
        <end position="1000"/>
    </location>
</feature>
<comment type="caution">
    <text evidence="3">The sequence shown here is derived from an EMBL/GenBank/DDBJ whole genome shotgun (WGS) entry which is preliminary data.</text>
</comment>
<reference evidence="3 4" key="1">
    <citation type="journal article" date="2013" name="Int. J. Syst. Evol. Microbiol.">
        <title>Aquimarina gracilis sp. nov., isolated from the gut microflora of a mussel, Mytilus coruscus, and emended description of Aquimarina spongiae.</title>
        <authorList>
            <person name="Park S.C."/>
            <person name="Choe H.N."/>
            <person name="Baik K.S."/>
            <person name="Seong C.N."/>
        </authorList>
    </citation>
    <scope>NUCLEOTIDE SEQUENCE [LARGE SCALE GENOMIC DNA]</scope>
    <source>
        <strain evidence="3 4">PSC32</strain>
    </source>
</reference>
<dbReference type="Proteomes" id="UP001327027">
    <property type="component" value="Unassembled WGS sequence"/>
</dbReference>
<dbReference type="Pfam" id="PF13585">
    <property type="entry name" value="CHU_C"/>
    <property type="match status" value="1"/>
</dbReference>
<dbReference type="PANTHER" id="PTHR45661">
    <property type="entry name" value="SURFACE ANTIGEN"/>
    <property type="match status" value="1"/>
</dbReference>
<feature type="signal peptide" evidence="1">
    <location>
        <begin position="1"/>
        <end position="23"/>
    </location>
</feature>
<feature type="domain" description="DUF5018" evidence="2">
    <location>
        <begin position="819"/>
        <end position="899"/>
    </location>
</feature>
<dbReference type="InterPro" id="IPR032186">
    <property type="entry name" value="DUF5018"/>
</dbReference>
<keyword evidence="4" id="KW-1185">Reference proteome</keyword>
<protein>
    <submittedName>
        <fullName evidence="3">Leucine-rich repeat protein</fullName>
    </submittedName>
</protein>
<dbReference type="PANTHER" id="PTHR45661:SF3">
    <property type="entry name" value="IG-LIKE DOMAIN-CONTAINING PROTEIN"/>
    <property type="match status" value="1"/>
</dbReference>
<dbReference type="NCBIfam" id="TIGR02167">
    <property type="entry name" value="Liste_lipo_26"/>
    <property type="match status" value="2"/>
</dbReference>
<dbReference type="Gene3D" id="3.80.10.10">
    <property type="entry name" value="Ribonuclease Inhibitor"/>
    <property type="match status" value="2"/>
</dbReference>
<dbReference type="RefSeq" id="WP_324179883.1">
    <property type="nucleotide sequence ID" value="NZ_BAABAW010000007.1"/>
</dbReference>
<dbReference type="Pfam" id="PF13306">
    <property type="entry name" value="LRR_5"/>
    <property type="match status" value="2"/>
</dbReference>
<evidence type="ECO:0000256" key="1">
    <source>
        <dbReference type="SAM" id="SignalP"/>
    </source>
</evidence>
<dbReference type="Pfam" id="PF16410">
    <property type="entry name" value="DUF5018"/>
    <property type="match status" value="1"/>
</dbReference>
<dbReference type="InterPro" id="IPR005046">
    <property type="entry name" value="DUF285"/>
</dbReference>
<dbReference type="SUPFAM" id="SSF52058">
    <property type="entry name" value="L domain-like"/>
    <property type="match status" value="1"/>
</dbReference>
<dbReference type="EMBL" id="JAYKLX010000004">
    <property type="protein sequence ID" value="MEB3345855.1"/>
    <property type="molecule type" value="Genomic_DNA"/>
</dbReference>
<dbReference type="InterPro" id="IPR032675">
    <property type="entry name" value="LRR_dom_sf"/>
</dbReference>
<sequence>MKKQVQVILSTLLMILTSLTTYGQRAIEDKFISFTSGGYTSLARYQVTSVNPRTVTLIEYVGDNNGGFNKNVTIPASAPVDGGYAVTRIGDNAFSNKGLTSVEIPNSVTSIGNHAFSGNQLNSVTIPNSVTHIGNAVFHGNQLTSVVIPESVTSIGDNAFIMHPHSPSTLNLMIMLGNTPPNLGAAFSNRSQIDVIAPGGTPAGSIKTAYEDHDDWEDFASITGEAQVNTEFTAGHITYRITEITPTNRQVSAIDYDPAGGAEVTIPQTANYQDIDYQVTALVSNAFRSDQLISVVIPNSVTSIGASAFTGNQLTQVTIPDSVTNIGPWAFSHNNLTSVTIPNSVTSISQWTFTHNNLTSVTIPNGVTNIGQRAFQNNQLTSVVIPESVTSIGHEAFNDNPELATVVSKGTNPPSIEEFTFTNANRNQIDVIVPKGTPSGNTRTAYLAAGWTGFKSITEDAYSSSAPFITTWKVGATDLSITIPTTGGGYNYTINWGDETIEYNQTGDAEHTYGVPGEKTIKIYGDFPRIYFNNTGDKNKILAVQQWGDIQWKSMANAFFGCSNLNNITATDAPNLQNVTDMRGMFSVSGVIGQSTDLNSWDVSNVTTTAAMFDRATNFNGDIGNWNVSNVTNMRDMFNGATNFNQDISGWNVSNVTNMSFMLSYSGLSRGYYGATLKYWADLDNTPTGITLGAHDLVYDCDEEAHRQTLMDTYGWEFAGDAKGDDQAPVLNLTTQQLRLYLDMDMATLSLDQLAYSAEDNCSEESELVYSFDAPNSNVTTREFGLDDRGGQTVTLFVSDPYGNAASKDLIVTVINTATDILSFTIPGQSGETVIDYDNHTVVIEVELGTDLSGLTPTIALSDGASANPESGVAQDFTNTVNYTVTAEDGTTQQVWRVTVEAAGSDELKPVADFNRGISPNGDGIADTLVIKGLEKYENNVVKIYNLSQRLLFSAHYGGLGNAWDCTHKGSLVPVGSYLCVIDFNDPGLGQKAKMIYVNY</sequence>
<proteinExistence type="predicted"/>
<evidence type="ECO:0000259" key="2">
    <source>
        <dbReference type="Pfam" id="PF16410"/>
    </source>
</evidence>
<evidence type="ECO:0000313" key="3">
    <source>
        <dbReference type="EMBL" id="MEB3345855.1"/>
    </source>
</evidence>